<feature type="domain" description="NADP-dependent oxidoreductase" evidence="3">
    <location>
        <begin position="347"/>
        <end position="486"/>
    </location>
</feature>
<dbReference type="PANTHER" id="PTHR43364">
    <property type="entry name" value="NADH-SPECIFIC METHYLGLYOXAL REDUCTASE-RELATED"/>
    <property type="match status" value="1"/>
</dbReference>
<feature type="domain" description="NADP-dependent oxidoreductase" evidence="3">
    <location>
        <begin position="35"/>
        <end position="325"/>
    </location>
</feature>
<dbReference type="InterPro" id="IPR023210">
    <property type="entry name" value="NADP_OxRdtase_dom"/>
</dbReference>
<dbReference type="Proteomes" id="UP000298390">
    <property type="component" value="Unassembled WGS sequence"/>
</dbReference>
<dbReference type="EMBL" id="SEKV01000608">
    <property type="protein sequence ID" value="TFY55261.1"/>
    <property type="molecule type" value="Genomic_DNA"/>
</dbReference>
<gene>
    <name evidence="4" type="ORF">EVJ58_g8362</name>
</gene>
<organism evidence="4 5">
    <name type="scientific">Rhodofomes roseus</name>
    <dbReference type="NCBI Taxonomy" id="34475"/>
    <lineage>
        <taxon>Eukaryota</taxon>
        <taxon>Fungi</taxon>
        <taxon>Dikarya</taxon>
        <taxon>Basidiomycota</taxon>
        <taxon>Agaricomycotina</taxon>
        <taxon>Agaricomycetes</taxon>
        <taxon>Polyporales</taxon>
        <taxon>Rhodofomes</taxon>
    </lineage>
</organism>
<proteinExistence type="predicted"/>
<dbReference type="CDD" id="cd19075">
    <property type="entry name" value="AKR_AKR7A1-5"/>
    <property type="match status" value="1"/>
</dbReference>
<dbReference type="InterPro" id="IPR050523">
    <property type="entry name" value="AKR_Detox_Biosynth"/>
</dbReference>
<evidence type="ECO:0000313" key="5">
    <source>
        <dbReference type="Proteomes" id="UP000298390"/>
    </source>
</evidence>
<dbReference type="AlphaFoldDB" id="A0A4Y9Y1K3"/>
<name>A0A4Y9Y1K3_9APHY</name>
<dbReference type="GO" id="GO:0016491">
    <property type="term" value="F:oxidoreductase activity"/>
    <property type="evidence" value="ECO:0007669"/>
    <property type="project" value="UniProtKB-KW"/>
</dbReference>
<dbReference type="InterPro" id="IPR032675">
    <property type="entry name" value="LRR_dom_sf"/>
</dbReference>
<evidence type="ECO:0000313" key="4">
    <source>
        <dbReference type="EMBL" id="TFY55261.1"/>
    </source>
</evidence>
<dbReference type="SUPFAM" id="SSF51430">
    <property type="entry name" value="NAD(P)-linked oxidoreductase"/>
    <property type="match status" value="2"/>
</dbReference>
<dbReference type="Pfam" id="PF00248">
    <property type="entry name" value="Aldo_ket_red"/>
    <property type="match status" value="2"/>
</dbReference>
<dbReference type="InterPro" id="IPR036812">
    <property type="entry name" value="NAD(P)_OxRdtase_dom_sf"/>
</dbReference>
<dbReference type="Gene3D" id="3.80.10.10">
    <property type="entry name" value="Ribonuclease Inhibitor"/>
    <property type="match status" value="1"/>
</dbReference>
<keyword evidence="1" id="KW-0560">Oxidoreductase</keyword>
<dbReference type="Gene3D" id="3.20.20.100">
    <property type="entry name" value="NADP-dependent oxidoreductase domain"/>
    <property type="match status" value="2"/>
</dbReference>
<dbReference type="PANTHER" id="PTHR43364:SF4">
    <property type="entry name" value="NAD(P)-LINKED OXIDOREDUCTASE SUPERFAMILY PROTEIN"/>
    <property type="match status" value="1"/>
</dbReference>
<evidence type="ECO:0000256" key="1">
    <source>
        <dbReference type="ARBA" id="ARBA00023002"/>
    </source>
</evidence>
<evidence type="ECO:0000256" key="2">
    <source>
        <dbReference type="SAM" id="Phobius"/>
    </source>
</evidence>
<accession>A0A4Y9Y1K3</accession>
<dbReference type="STRING" id="34475.A0A4Y9Y1K3"/>
<keyword evidence="2" id="KW-0472">Membrane</keyword>
<sequence length="1152" mass="130390">MAPQQKSTLNIVMVIFLLFEFVTPGWQAYAQCSKGAMTFGEEGKEGARVHNLKDVEAILDVFQAHGHSEIDTARTYTGGTSEEYLGKIDWRGRGLKIETKLYPNAGCQDLRKHLETSMKALNIDQLEMWYLHGPDRTTPYEVTLKAVNNLYKEGKFRRFGISNYMAWEVAEIVQICRANGYIQPTAYQGIYNAIHRFVYRRKVEPELFPCLRKYGISFYEFNPLGGGFFTGRYSSSDQEVEPGSRFDPTKGQGRNYRARYWNEPHFKALAYIQKVAEEHNLTMAEIALRWISHHSLMKRENRDAVIIGASGHNLKDVEAILDVFQAHGHTEVPCQTSLRGCESHDSQVDTSRVYNGGTSEEVLGTIGWQARGLQVETKLYPTIAVKGVPKEFAITHSPEHIEESLKALNTDQLELWYLHGPDRTTPYEVTLKAVNDLYKEGKFRSFGINNYMAWEVAEIVQVCRANGYIQPTVYQGIYNAVHRVTEGGALCRPKDILLSTVLTLPLPRLPCAWPISFYEFNRLGGGFFTGRCNFLLDQEVEPGSRFDPSRVQGRDLRLLTDTDSLLKSEYGDAVIIGASSLNHIEQNMLDLEKGPLHPNAEFGAVKGPAPVDDIYGAVHGGDAYESDDTNEDLAEADSYQGPYTYRYLSGRISPEDWSRFQRYAPFVQVLRYPRNRWIIDPSVFLYILQYAHGKPLFLNVRELVWEHATPEIISVISPSIRVLRLPEDSTQQENCGLVQEFAYRMRRHALKSSLPSIVKDLPNLEELELRSLGHSQFWTDLEASREPHQSYLPKRIHTLRIYESQRVLQAALAVVSKIEGLSTLEISLFHARATTDGDTKPLNDLQVNTSAAVRPFTNLRRLRINGPMSGVRTLLNAFVTPGLEDVELHCEYDLDDGSDTAEDVLHTTFDLLRRHYAASLTRLHFTLCDTYVSFFPNSPSSGAQFLEPGAPLLALRHLREVEILQHATDDEIYSDASILRLLEAWPALQKLILPRIIFSPCMLQRIARTCLGLRTFMAGGFSSHFVEELSTMSVKDSALQSSVESVAGAKPALREIRFQEVFDLEHTTDSDVSRIASFLDSLFPHLDVEQCFVPCFARGTPSYMKQSLRYCEMANEILEKVKLLQLARKARSTAEQSSGAGVNTAIRDERNR</sequence>
<keyword evidence="2" id="KW-1133">Transmembrane helix</keyword>
<reference evidence="4 5" key="1">
    <citation type="submission" date="2019-01" db="EMBL/GenBank/DDBJ databases">
        <title>Genome sequencing of the rare red list fungi Fomitopsis rosea.</title>
        <authorList>
            <person name="Buettner E."/>
            <person name="Kellner H."/>
        </authorList>
    </citation>
    <scope>NUCLEOTIDE SEQUENCE [LARGE SCALE GENOMIC DNA]</scope>
    <source>
        <strain evidence="4 5">DSM 105464</strain>
    </source>
</reference>
<protein>
    <recommendedName>
        <fullName evidence="3">NADP-dependent oxidoreductase domain-containing protein</fullName>
    </recommendedName>
</protein>
<comment type="caution">
    <text evidence="4">The sequence shown here is derived from an EMBL/GenBank/DDBJ whole genome shotgun (WGS) entry which is preliminary data.</text>
</comment>
<keyword evidence="2" id="KW-0812">Transmembrane</keyword>
<feature type="transmembrane region" description="Helical" evidence="2">
    <location>
        <begin position="7"/>
        <end position="29"/>
    </location>
</feature>
<evidence type="ECO:0000259" key="3">
    <source>
        <dbReference type="Pfam" id="PF00248"/>
    </source>
</evidence>